<accession>A0A6H0Y171</accession>
<sequence>METFAINALCTAYRTSPQLAYKLAEIGAKFASPVPAIDIQTSPLKTLLLGVGLLAIADVSTSTRKLISSGNAQYADAWTICAGLHKDHDAPQLSNGEYPACAAMTSGYVFRVENEATVHYLQRVGRTGQLTTVSVKSSAKSSQSMRLRAVVTAIIQLITISTLARLLWLGDRIAMLALLVYVVVRWINSAVTSLRAVQGWKGRKEPGVVSDILVLLSQDRWIRLQGMTDDMKATLSGEWLRQPTFSQRLAMTASTMLAYLNVAVVAGASTEGQIALLVLLVLNTILVEIAFELADQLWLNGRCFTVIGRKQYERRLHMADDLVREIGKDEWCEKMGIILNKNSSATGRSTGAAHM</sequence>
<dbReference type="EMBL" id="CP051142">
    <property type="protein sequence ID" value="QIX00686.1"/>
    <property type="molecule type" value="Genomic_DNA"/>
</dbReference>
<dbReference type="OrthoDB" id="2956246at2759"/>
<proteinExistence type="predicted"/>
<dbReference type="AlphaFoldDB" id="A0A6H0Y171"/>
<feature type="transmembrane region" description="Helical" evidence="1">
    <location>
        <begin position="147"/>
        <end position="167"/>
    </location>
</feature>
<protein>
    <submittedName>
        <fullName evidence="2">Uncharacterized protein</fullName>
    </submittedName>
</protein>
<keyword evidence="1" id="KW-0812">Transmembrane</keyword>
<evidence type="ECO:0000313" key="3">
    <source>
        <dbReference type="Proteomes" id="UP000503462"/>
    </source>
</evidence>
<evidence type="ECO:0000313" key="2">
    <source>
        <dbReference type="EMBL" id="QIX00686.1"/>
    </source>
</evidence>
<organism evidence="2 3">
    <name type="scientific">Peltaster fructicola</name>
    <dbReference type="NCBI Taxonomy" id="286661"/>
    <lineage>
        <taxon>Eukaryota</taxon>
        <taxon>Fungi</taxon>
        <taxon>Dikarya</taxon>
        <taxon>Ascomycota</taxon>
        <taxon>Pezizomycotina</taxon>
        <taxon>Dothideomycetes</taxon>
        <taxon>Dothideomycetes incertae sedis</taxon>
        <taxon>Peltaster</taxon>
    </lineage>
</organism>
<feature type="transmembrane region" description="Helical" evidence="1">
    <location>
        <begin position="249"/>
        <end position="268"/>
    </location>
</feature>
<keyword evidence="3" id="KW-1185">Reference proteome</keyword>
<dbReference type="Proteomes" id="UP000503462">
    <property type="component" value="Chromosome 4"/>
</dbReference>
<name>A0A6H0Y171_9PEZI</name>
<reference evidence="2 3" key="1">
    <citation type="journal article" date="2016" name="Sci. Rep.">
        <title>Peltaster fructicola genome reveals evolution from an invasive phytopathogen to an ectophytic parasite.</title>
        <authorList>
            <person name="Xu C."/>
            <person name="Chen H."/>
            <person name="Gleason M.L."/>
            <person name="Xu J.R."/>
            <person name="Liu H."/>
            <person name="Zhang R."/>
            <person name="Sun G."/>
        </authorList>
    </citation>
    <scope>NUCLEOTIDE SEQUENCE [LARGE SCALE GENOMIC DNA]</scope>
    <source>
        <strain evidence="2 3">LNHT1506</strain>
    </source>
</reference>
<gene>
    <name evidence="2" type="ORF">AMS68_006203</name>
</gene>
<keyword evidence="1" id="KW-1133">Transmembrane helix</keyword>
<evidence type="ECO:0000256" key="1">
    <source>
        <dbReference type="SAM" id="Phobius"/>
    </source>
</evidence>
<feature type="transmembrane region" description="Helical" evidence="1">
    <location>
        <begin position="173"/>
        <end position="194"/>
    </location>
</feature>
<keyword evidence="1" id="KW-0472">Membrane</keyword>